<evidence type="ECO:0000313" key="7">
    <source>
        <dbReference type="Proteomes" id="UP000222542"/>
    </source>
</evidence>
<dbReference type="Gene3D" id="1.10.10.60">
    <property type="entry name" value="Homeodomain-like"/>
    <property type="match status" value="1"/>
</dbReference>
<dbReference type="OMA" id="FSKPMQS"/>
<name>A0A2G3ABF3_CAPAN</name>
<feature type="domain" description="HTH myb-type" evidence="5">
    <location>
        <begin position="195"/>
        <end position="255"/>
    </location>
</feature>
<keyword evidence="2" id="KW-0805">Transcription regulation</keyword>
<dbReference type="Proteomes" id="UP000222542">
    <property type="component" value="Unassembled WGS sequence"/>
</dbReference>
<evidence type="ECO:0000256" key="2">
    <source>
        <dbReference type="ARBA" id="ARBA00023015"/>
    </source>
</evidence>
<dbReference type="Gramene" id="PHT91576">
    <property type="protein sequence ID" value="PHT91576"/>
    <property type="gene ID" value="T459_06689"/>
</dbReference>
<dbReference type="EMBL" id="AYRZ02000002">
    <property type="protein sequence ID" value="PHT91576.1"/>
    <property type="molecule type" value="Genomic_DNA"/>
</dbReference>
<organism evidence="6 7">
    <name type="scientific">Capsicum annuum</name>
    <name type="common">Capsicum pepper</name>
    <dbReference type="NCBI Taxonomy" id="4072"/>
    <lineage>
        <taxon>Eukaryota</taxon>
        <taxon>Viridiplantae</taxon>
        <taxon>Streptophyta</taxon>
        <taxon>Embryophyta</taxon>
        <taxon>Tracheophyta</taxon>
        <taxon>Spermatophyta</taxon>
        <taxon>Magnoliopsida</taxon>
        <taxon>eudicotyledons</taxon>
        <taxon>Gunneridae</taxon>
        <taxon>Pentapetalae</taxon>
        <taxon>asterids</taxon>
        <taxon>lamiids</taxon>
        <taxon>Solanales</taxon>
        <taxon>Solanaceae</taxon>
        <taxon>Solanoideae</taxon>
        <taxon>Capsiceae</taxon>
        <taxon>Capsicum</taxon>
    </lineage>
</organism>
<dbReference type="GO" id="GO:0005634">
    <property type="term" value="C:nucleus"/>
    <property type="evidence" value="ECO:0007669"/>
    <property type="project" value="UniProtKB-SubCell"/>
</dbReference>
<reference evidence="6 7" key="1">
    <citation type="journal article" date="2014" name="Nat. Genet.">
        <title>Genome sequence of the hot pepper provides insights into the evolution of pungency in Capsicum species.</title>
        <authorList>
            <person name="Kim S."/>
            <person name="Park M."/>
            <person name="Yeom S.I."/>
            <person name="Kim Y.M."/>
            <person name="Lee J.M."/>
            <person name="Lee H.A."/>
            <person name="Seo E."/>
            <person name="Choi J."/>
            <person name="Cheong K."/>
            <person name="Kim K.T."/>
            <person name="Jung K."/>
            <person name="Lee G.W."/>
            <person name="Oh S.K."/>
            <person name="Bae C."/>
            <person name="Kim S.B."/>
            <person name="Lee H.Y."/>
            <person name="Kim S.Y."/>
            <person name="Kim M.S."/>
            <person name="Kang B.C."/>
            <person name="Jo Y.D."/>
            <person name="Yang H.B."/>
            <person name="Jeong H.J."/>
            <person name="Kang W.H."/>
            <person name="Kwon J.K."/>
            <person name="Shin C."/>
            <person name="Lim J.Y."/>
            <person name="Park J.H."/>
            <person name="Huh J.H."/>
            <person name="Kim J.S."/>
            <person name="Kim B.D."/>
            <person name="Cohen O."/>
            <person name="Paran I."/>
            <person name="Suh M.C."/>
            <person name="Lee S.B."/>
            <person name="Kim Y.K."/>
            <person name="Shin Y."/>
            <person name="Noh S.J."/>
            <person name="Park J."/>
            <person name="Seo Y.S."/>
            <person name="Kwon S.Y."/>
            <person name="Kim H.A."/>
            <person name="Park J.M."/>
            <person name="Kim H.J."/>
            <person name="Choi S.B."/>
            <person name="Bosland P.W."/>
            <person name="Reeves G."/>
            <person name="Jo S.H."/>
            <person name="Lee B.W."/>
            <person name="Cho H.T."/>
            <person name="Choi H.S."/>
            <person name="Lee M.S."/>
            <person name="Yu Y."/>
            <person name="Do Choi Y."/>
            <person name="Park B.S."/>
            <person name="van Deynze A."/>
            <person name="Ashrafi H."/>
            <person name="Hill T."/>
            <person name="Kim W.T."/>
            <person name="Pai H.S."/>
            <person name="Ahn H.K."/>
            <person name="Yeam I."/>
            <person name="Giovannoni J.J."/>
            <person name="Rose J.K."/>
            <person name="Sorensen I."/>
            <person name="Lee S.J."/>
            <person name="Kim R.W."/>
            <person name="Choi I.Y."/>
            <person name="Choi B.S."/>
            <person name="Lim J.S."/>
            <person name="Lee Y.H."/>
            <person name="Choi D."/>
        </authorList>
    </citation>
    <scope>NUCLEOTIDE SEQUENCE [LARGE SCALE GENOMIC DNA]</scope>
    <source>
        <strain evidence="7">cv. CM334</strain>
    </source>
</reference>
<dbReference type="SUPFAM" id="SSF46689">
    <property type="entry name" value="Homeodomain-like"/>
    <property type="match status" value="1"/>
</dbReference>
<dbReference type="InterPro" id="IPR006447">
    <property type="entry name" value="Myb_dom_plants"/>
</dbReference>
<proteinExistence type="predicted"/>
<dbReference type="AlphaFoldDB" id="A0A2G3ABF3"/>
<dbReference type="InterPro" id="IPR001005">
    <property type="entry name" value="SANT/Myb"/>
</dbReference>
<dbReference type="PANTHER" id="PTHR31003">
    <property type="entry name" value="MYB FAMILY TRANSCRIPTION FACTOR"/>
    <property type="match status" value="1"/>
</dbReference>
<keyword evidence="7" id="KW-1185">Reference proteome</keyword>
<dbReference type="InterPro" id="IPR009057">
    <property type="entry name" value="Homeodomain-like_sf"/>
</dbReference>
<dbReference type="STRING" id="4072.A0A2G3ABF3"/>
<evidence type="ECO:0000256" key="3">
    <source>
        <dbReference type="ARBA" id="ARBA00023163"/>
    </source>
</evidence>
<dbReference type="FunFam" id="1.10.10.60:FF:000002">
    <property type="entry name" value="Myb family transcription factor"/>
    <property type="match status" value="1"/>
</dbReference>
<dbReference type="GO" id="GO:0003700">
    <property type="term" value="F:DNA-binding transcription factor activity"/>
    <property type="evidence" value="ECO:0007669"/>
    <property type="project" value="InterPro"/>
</dbReference>
<keyword evidence="3" id="KW-0804">Transcription</keyword>
<evidence type="ECO:0000313" key="6">
    <source>
        <dbReference type="EMBL" id="PHT91576.1"/>
    </source>
</evidence>
<comment type="subcellular location">
    <subcellularLocation>
        <location evidence="1">Nucleus</location>
    </subcellularLocation>
</comment>
<dbReference type="PROSITE" id="PS51294">
    <property type="entry name" value="HTH_MYB"/>
    <property type="match status" value="1"/>
</dbReference>
<evidence type="ECO:0000259" key="5">
    <source>
        <dbReference type="PROSITE" id="PS51294"/>
    </source>
</evidence>
<reference evidence="6 7" key="2">
    <citation type="journal article" date="2017" name="Genome Biol.">
        <title>New reference genome sequences of hot pepper reveal the massive evolution of plant disease-resistance genes by retroduplication.</title>
        <authorList>
            <person name="Kim S."/>
            <person name="Park J."/>
            <person name="Yeom S.I."/>
            <person name="Kim Y.M."/>
            <person name="Seo E."/>
            <person name="Kim K.T."/>
            <person name="Kim M.S."/>
            <person name="Lee J.M."/>
            <person name="Cheong K."/>
            <person name="Shin H.S."/>
            <person name="Kim S.B."/>
            <person name="Han K."/>
            <person name="Lee J."/>
            <person name="Park M."/>
            <person name="Lee H.A."/>
            <person name="Lee H.Y."/>
            <person name="Lee Y."/>
            <person name="Oh S."/>
            <person name="Lee J.H."/>
            <person name="Choi E."/>
            <person name="Choi E."/>
            <person name="Lee S.E."/>
            <person name="Jeon J."/>
            <person name="Kim H."/>
            <person name="Choi G."/>
            <person name="Song H."/>
            <person name="Lee J."/>
            <person name="Lee S.C."/>
            <person name="Kwon J.K."/>
            <person name="Lee H.Y."/>
            <person name="Koo N."/>
            <person name="Hong Y."/>
            <person name="Kim R.W."/>
            <person name="Kang W.H."/>
            <person name="Huh J.H."/>
            <person name="Kang B.C."/>
            <person name="Yang T.J."/>
            <person name="Lee Y.H."/>
            <person name="Bennetzen J.L."/>
            <person name="Choi D."/>
        </authorList>
    </citation>
    <scope>NUCLEOTIDE SEQUENCE [LARGE SCALE GENOMIC DNA]</scope>
    <source>
        <strain evidence="7">cv. CM334</strain>
    </source>
</reference>
<dbReference type="GO" id="GO:0000976">
    <property type="term" value="F:transcription cis-regulatory region binding"/>
    <property type="evidence" value="ECO:0007669"/>
    <property type="project" value="UniProtKB-ARBA"/>
</dbReference>
<dbReference type="PANTHER" id="PTHR31003:SF23">
    <property type="entry name" value="HTH MYB-TYPE DOMAIN-CONTAINING PROTEIN"/>
    <property type="match status" value="1"/>
</dbReference>
<accession>A0A2G3ABF3</accession>
<comment type="caution">
    <text evidence="6">The sequence shown here is derived from an EMBL/GenBank/DDBJ whole genome shotgun (WGS) entry which is preliminary data.</text>
</comment>
<dbReference type="GO" id="GO:0010597">
    <property type="term" value="P:green leaf volatile biosynthetic process"/>
    <property type="evidence" value="ECO:0007669"/>
    <property type="project" value="UniProtKB-ARBA"/>
</dbReference>
<evidence type="ECO:0000256" key="1">
    <source>
        <dbReference type="ARBA" id="ARBA00004123"/>
    </source>
</evidence>
<dbReference type="InterPro" id="IPR017930">
    <property type="entry name" value="Myb_dom"/>
</dbReference>
<dbReference type="NCBIfam" id="TIGR01557">
    <property type="entry name" value="myb_SHAQKYF"/>
    <property type="match status" value="1"/>
</dbReference>
<keyword evidence="4" id="KW-0539">Nucleus</keyword>
<gene>
    <name evidence="6" type="ORF">T459_06689</name>
</gene>
<dbReference type="InterPro" id="IPR044787">
    <property type="entry name" value="HHO5-like"/>
</dbReference>
<sequence length="414" mass="46797">MDDISKKLIKLNQFIIALEEELRKIEAFKPIERLKEEALQYKGKDKKPVMEKFISLKKGNSDESGRVKKSNDLNDKKNWMSSAQLWSTPVQYEQSYDLEKQGPFLHLNSGGLEEKNKEKEYQLGVHKLKSDRGAFLPFQGQTLKEGKNGLPVKDLSLCMAVTVAEGQKGQNPIDLSVKNDNGTSNGCSFLQDKSQQRKQRRCWSPELHRRFVDALHQLGGAQVATPKQIRDIMQVDGLTNDEVKSHLQKYRLHVRRVPVSGCSWSNMDEIGELSKTNGTQSGSPEGPLHFTGSGKMTSDSQMQDAATSMGATNIVTSSRTNAPPTMAPTEKPKKFAGIDFKRWQQKMFFYLTTLCLQRFTSEDAPEVPEGTSDKEHFVIVEAWKHSNFLCRNYILSGFQDDLYNVYSGTKTSKE</sequence>
<evidence type="ECO:0000256" key="4">
    <source>
        <dbReference type="ARBA" id="ARBA00023242"/>
    </source>
</evidence>
<dbReference type="Pfam" id="PF00249">
    <property type="entry name" value="Myb_DNA-binding"/>
    <property type="match status" value="1"/>
</dbReference>
<protein>
    <recommendedName>
        <fullName evidence="5">HTH myb-type domain-containing protein</fullName>
    </recommendedName>
</protein>